<dbReference type="EMBL" id="KN819336">
    <property type="protein sequence ID" value="KIJ15587.1"/>
    <property type="molecule type" value="Genomic_DNA"/>
</dbReference>
<dbReference type="OrthoDB" id="2627665at2759"/>
<evidence type="ECO:0000313" key="2">
    <source>
        <dbReference type="EMBL" id="KIJ15587.1"/>
    </source>
</evidence>
<proteinExistence type="predicted"/>
<organism evidence="2 3">
    <name type="scientific">Paxillus involutus ATCC 200175</name>
    <dbReference type="NCBI Taxonomy" id="664439"/>
    <lineage>
        <taxon>Eukaryota</taxon>
        <taxon>Fungi</taxon>
        <taxon>Dikarya</taxon>
        <taxon>Basidiomycota</taxon>
        <taxon>Agaricomycotina</taxon>
        <taxon>Agaricomycetes</taxon>
        <taxon>Agaricomycetidae</taxon>
        <taxon>Boletales</taxon>
        <taxon>Paxilineae</taxon>
        <taxon>Paxillaceae</taxon>
        <taxon>Paxillus</taxon>
    </lineage>
</organism>
<reference evidence="3" key="2">
    <citation type="submission" date="2015-01" db="EMBL/GenBank/DDBJ databases">
        <title>Evolutionary Origins and Diversification of the Mycorrhizal Mutualists.</title>
        <authorList>
            <consortium name="DOE Joint Genome Institute"/>
            <consortium name="Mycorrhizal Genomics Consortium"/>
            <person name="Kohler A."/>
            <person name="Kuo A."/>
            <person name="Nagy L.G."/>
            <person name="Floudas D."/>
            <person name="Copeland A."/>
            <person name="Barry K.W."/>
            <person name="Cichocki N."/>
            <person name="Veneault-Fourrey C."/>
            <person name="LaButti K."/>
            <person name="Lindquist E.A."/>
            <person name="Lipzen A."/>
            <person name="Lundell T."/>
            <person name="Morin E."/>
            <person name="Murat C."/>
            <person name="Riley R."/>
            <person name="Ohm R."/>
            <person name="Sun H."/>
            <person name="Tunlid A."/>
            <person name="Henrissat B."/>
            <person name="Grigoriev I.V."/>
            <person name="Hibbett D.S."/>
            <person name="Martin F."/>
        </authorList>
    </citation>
    <scope>NUCLEOTIDE SEQUENCE [LARGE SCALE GENOMIC DNA]</scope>
    <source>
        <strain evidence="3">ATCC 200175</strain>
    </source>
</reference>
<sequence length="452" mass="50563">MTPRTPLRSTTHRGPLATSPRSTKNTIQCSPATPSLIRPPRPTVDVAIPRSRTPVPSPLVYYRNQSRRLRKHDVVNERVLGLSGLSPRLCDLELIFQSLIYWACDLAKTLIGVVIFSLMIWALLESASYISEPSPPPNSRWLSMSHLAPTRTLRCHLGLSLCEPQETDAAVLQFLSDHIQHAKTLASLSVGLGLPLRAFFEAHQANVGTFIARRQLSGRSRFMPDIDTLTNLTASLDPPFLDFTPSSFIGKSFSLALNELGDIISDPPHQALRYKEHQEAHSRAIYWRTASNLLLEYSAARPRARELLQQVQEIHQELSPLVPTLGDVVHVQAKPHVWWKRKALARSSTEEGVRAFVTGLEVTMENLRRLAAYLDWITVHLAETTLTDVLKSRGKTDLSSCMAALQELFARSKNSTPTKPCFRPDDYKLASPSVPERIDVMVPGSPTVQVRW</sequence>
<dbReference type="HOGENOM" id="CLU_588056_0_0_1"/>
<reference evidence="2 3" key="1">
    <citation type="submission" date="2014-06" db="EMBL/GenBank/DDBJ databases">
        <authorList>
            <consortium name="DOE Joint Genome Institute"/>
            <person name="Kuo A."/>
            <person name="Kohler A."/>
            <person name="Nagy L.G."/>
            <person name="Floudas D."/>
            <person name="Copeland A."/>
            <person name="Barry K.W."/>
            <person name="Cichocki N."/>
            <person name="Veneault-Fourrey C."/>
            <person name="LaButti K."/>
            <person name="Lindquist E.A."/>
            <person name="Lipzen A."/>
            <person name="Lundell T."/>
            <person name="Morin E."/>
            <person name="Murat C."/>
            <person name="Sun H."/>
            <person name="Tunlid A."/>
            <person name="Henrissat B."/>
            <person name="Grigoriev I.V."/>
            <person name="Hibbett D.S."/>
            <person name="Martin F."/>
            <person name="Nordberg H.P."/>
            <person name="Cantor M.N."/>
            <person name="Hua S.X."/>
        </authorList>
    </citation>
    <scope>NUCLEOTIDE SEQUENCE [LARGE SCALE GENOMIC DNA]</scope>
    <source>
        <strain evidence="2 3">ATCC 200175</strain>
    </source>
</reference>
<feature type="region of interest" description="Disordered" evidence="1">
    <location>
        <begin position="1"/>
        <end position="43"/>
    </location>
</feature>
<dbReference type="Proteomes" id="UP000053647">
    <property type="component" value="Unassembled WGS sequence"/>
</dbReference>
<keyword evidence="3" id="KW-1185">Reference proteome</keyword>
<evidence type="ECO:0000313" key="3">
    <source>
        <dbReference type="Proteomes" id="UP000053647"/>
    </source>
</evidence>
<gene>
    <name evidence="2" type="ORF">PAXINDRAFT_169046</name>
</gene>
<accession>A0A0C9U883</accession>
<name>A0A0C9U883_PAXIN</name>
<evidence type="ECO:0000256" key="1">
    <source>
        <dbReference type="SAM" id="MobiDB-lite"/>
    </source>
</evidence>
<dbReference type="AlphaFoldDB" id="A0A0C9U883"/>
<feature type="compositionally biased region" description="Polar residues" evidence="1">
    <location>
        <begin position="19"/>
        <end position="33"/>
    </location>
</feature>
<protein>
    <submittedName>
        <fullName evidence="2">Unplaced genomic scaffold PAXINscaffold_14, whole genome shotgun sequence</fullName>
    </submittedName>
</protein>